<name>A0ABW7QVU7_9ACTN</name>
<dbReference type="Proteomes" id="UP001610818">
    <property type="component" value="Unassembled WGS sequence"/>
</dbReference>
<accession>A0ABW7QVU7</accession>
<protein>
    <submittedName>
        <fullName evidence="2">Alpha/beta fold hydrolase</fullName>
    </submittedName>
</protein>
<sequence>MTNDGDWTLDQTFAGPTGTVRWSALGPEDAPPVVLVHGTPFSSYVWRGVARALCRDHRVYVWDLPGYGTSQMRSGQDVTLAAQARVLTELLAHWELDEPAVVAHDFGGCVSLRAHLLHGARYGRLAVVDPVALAPWGSPTYRLLGANADVFNQLPPALHEALVREYVASASHRGLHPAVLDRLVEPWCTEEGRPAFYRQIEQNDQRYTDEIQGRYGEVAPPVLICWGTEDTWIPVERGHELAELIPGAELRLIEGAGHLVQEDAPAELTAELLRFLRTDG</sequence>
<proteinExistence type="predicted"/>
<gene>
    <name evidence="2" type="ORF">ACH4F9_25140</name>
</gene>
<dbReference type="InterPro" id="IPR050266">
    <property type="entry name" value="AB_hydrolase_sf"/>
</dbReference>
<dbReference type="Gene3D" id="3.40.50.1820">
    <property type="entry name" value="alpha/beta hydrolase"/>
    <property type="match status" value="1"/>
</dbReference>
<dbReference type="EMBL" id="JBIRGQ010000004">
    <property type="protein sequence ID" value="MFH8548304.1"/>
    <property type="molecule type" value="Genomic_DNA"/>
</dbReference>
<evidence type="ECO:0000313" key="2">
    <source>
        <dbReference type="EMBL" id="MFH8548304.1"/>
    </source>
</evidence>
<evidence type="ECO:0000313" key="3">
    <source>
        <dbReference type="Proteomes" id="UP001610818"/>
    </source>
</evidence>
<dbReference type="InterPro" id="IPR029058">
    <property type="entry name" value="AB_hydrolase_fold"/>
</dbReference>
<keyword evidence="3" id="KW-1185">Reference proteome</keyword>
<dbReference type="SUPFAM" id="SSF53474">
    <property type="entry name" value="alpha/beta-Hydrolases"/>
    <property type="match status" value="1"/>
</dbReference>
<dbReference type="PRINTS" id="PR00111">
    <property type="entry name" value="ABHYDROLASE"/>
</dbReference>
<dbReference type="GO" id="GO:0016787">
    <property type="term" value="F:hydrolase activity"/>
    <property type="evidence" value="ECO:0007669"/>
    <property type="project" value="UniProtKB-KW"/>
</dbReference>
<keyword evidence="2" id="KW-0378">Hydrolase</keyword>
<reference evidence="2 3" key="1">
    <citation type="submission" date="2024-10" db="EMBL/GenBank/DDBJ databases">
        <title>The Natural Products Discovery Center: Release of the First 8490 Sequenced Strains for Exploring Actinobacteria Biosynthetic Diversity.</title>
        <authorList>
            <person name="Kalkreuter E."/>
            <person name="Kautsar S.A."/>
            <person name="Yang D."/>
            <person name="Bader C.D."/>
            <person name="Teijaro C.N."/>
            <person name="Fluegel L."/>
            <person name="Davis C.M."/>
            <person name="Simpson J.R."/>
            <person name="Lauterbach L."/>
            <person name="Steele A.D."/>
            <person name="Gui C."/>
            <person name="Meng S."/>
            <person name="Li G."/>
            <person name="Viehrig K."/>
            <person name="Ye F."/>
            <person name="Su P."/>
            <person name="Kiefer A.F."/>
            <person name="Nichols A."/>
            <person name="Cepeda A.J."/>
            <person name="Yan W."/>
            <person name="Fan B."/>
            <person name="Jiang Y."/>
            <person name="Adhikari A."/>
            <person name="Zheng C.-J."/>
            <person name="Schuster L."/>
            <person name="Cowan T.M."/>
            <person name="Smanski M.J."/>
            <person name="Chevrette M.G."/>
            <person name="De Carvalho L.P.S."/>
            <person name="Shen B."/>
        </authorList>
    </citation>
    <scope>NUCLEOTIDE SEQUENCE [LARGE SCALE GENOMIC DNA]</scope>
    <source>
        <strain evidence="2 3">NPDC017990</strain>
    </source>
</reference>
<dbReference type="PANTHER" id="PTHR43798:SF33">
    <property type="entry name" value="HYDROLASE, PUTATIVE (AFU_ORTHOLOGUE AFUA_2G14860)-RELATED"/>
    <property type="match status" value="1"/>
</dbReference>
<dbReference type="RefSeq" id="WP_397714798.1">
    <property type="nucleotide sequence ID" value="NZ_JBIRGN010000004.1"/>
</dbReference>
<organism evidence="2 3">
    <name type="scientific">Streptomyces longisporoflavus</name>
    <dbReference type="NCBI Taxonomy" id="28044"/>
    <lineage>
        <taxon>Bacteria</taxon>
        <taxon>Bacillati</taxon>
        <taxon>Actinomycetota</taxon>
        <taxon>Actinomycetes</taxon>
        <taxon>Kitasatosporales</taxon>
        <taxon>Streptomycetaceae</taxon>
        <taxon>Streptomyces</taxon>
    </lineage>
</organism>
<dbReference type="InterPro" id="IPR000073">
    <property type="entry name" value="AB_hydrolase_1"/>
</dbReference>
<comment type="caution">
    <text evidence="2">The sequence shown here is derived from an EMBL/GenBank/DDBJ whole genome shotgun (WGS) entry which is preliminary data.</text>
</comment>
<feature type="domain" description="AB hydrolase-1" evidence="1">
    <location>
        <begin position="31"/>
        <end position="265"/>
    </location>
</feature>
<evidence type="ECO:0000259" key="1">
    <source>
        <dbReference type="Pfam" id="PF00561"/>
    </source>
</evidence>
<dbReference type="Pfam" id="PF00561">
    <property type="entry name" value="Abhydrolase_1"/>
    <property type="match status" value="1"/>
</dbReference>
<dbReference type="PANTHER" id="PTHR43798">
    <property type="entry name" value="MONOACYLGLYCEROL LIPASE"/>
    <property type="match status" value="1"/>
</dbReference>